<dbReference type="CDD" id="cd02869">
    <property type="entry name" value="PseudoU_synth_RluA_like"/>
    <property type="match status" value="1"/>
</dbReference>
<protein>
    <recommendedName>
        <fullName evidence="1">Pseudouridine synthase RsuA/RluA-like domain-containing protein</fullName>
    </recommendedName>
</protein>
<feature type="domain" description="Pseudouridine synthase RsuA/RluA-like" evidence="1">
    <location>
        <begin position="12"/>
        <end position="200"/>
    </location>
</feature>
<dbReference type="STRING" id="1802126.A3B25_00495"/>
<name>A0A1G2GTL3_9BACT</name>
<accession>A0A1G2GTL3</accession>
<evidence type="ECO:0000313" key="3">
    <source>
        <dbReference type="Proteomes" id="UP000179106"/>
    </source>
</evidence>
<dbReference type="Pfam" id="PF00849">
    <property type="entry name" value="PseudoU_synth_2"/>
    <property type="match status" value="1"/>
</dbReference>
<dbReference type="Gene3D" id="3.30.2350.10">
    <property type="entry name" value="Pseudouridine synthase"/>
    <property type="match status" value="1"/>
</dbReference>
<comment type="caution">
    <text evidence="2">The sequence shown here is derived from an EMBL/GenBank/DDBJ whole genome shotgun (WGS) entry which is preliminary data.</text>
</comment>
<dbReference type="InterPro" id="IPR006145">
    <property type="entry name" value="PsdUridine_synth_RsuA/RluA"/>
</dbReference>
<dbReference type="InterPro" id="IPR050188">
    <property type="entry name" value="RluA_PseudoU_synthase"/>
</dbReference>
<dbReference type="PROSITE" id="PS01129">
    <property type="entry name" value="PSI_RLU"/>
    <property type="match status" value="1"/>
</dbReference>
<dbReference type="GO" id="GO:0009982">
    <property type="term" value="F:pseudouridine synthase activity"/>
    <property type="evidence" value="ECO:0007669"/>
    <property type="project" value="InterPro"/>
</dbReference>
<sequence>MIEPEIIYEDENFLAVNKPAGLLVHSTQSRVKSQKSKVSESTLVDWLIKKYPEVRNVGDKPEERPGIVHRLDKGTSGIMVVAKNQKYFEYLKALFNSRQIKKKYIALLWGKVVPEEGVIEKPIGIKDGTIKRSVHSQKMVKDAVTRYRVMRYVKSQKSPPKAGPPSAEKVKSDAPSEVFSLVEVEPLTGRTHQIRVHMASIGHPILGDMLYGSKTSKHVKTCLMLHASSLEFTGDDGKRLRFQADPPADYLETLRNFEAG</sequence>
<evidence type="ECO:0000313" key="2">
    <source>
        <dbReference type="EMBL" id="OGZ53567.1"/>
    </source>
</evidence>
<gene>
    <name evidence="2" type="ORF">A3B25_00495</name>
</gene>
<dbReference type="InterPro" id="IPR006224">
    <property type="entry name" value="PsdUridine_synth_RluA-like_CS"/>
</dbReference>
<dbReference type="AlphaFoldDB" id="A0A1G2GTL3"/>
<dbReference type="EMBL" id="MHNW01000015">
    <property type="protein sequence ID" value="OGZ53567.1"/>
    <property type="molecule type" value="Genomic_DNA"/>
</dbReference>
<reference evidence="2 3" key="1">
    <citation type="journal article" date="2016" name="Nat. Commun.">
        <title>Thousands of microbial genomes shed light on interconnected biogeochemical processes in an aquifer system.</title>
        <authorList>
            <person name="Anantharaman K."/>
            <person name="Brown C.T."/>
            <person name="Hug L.A."/>
            <person name="Sharon I."/>
            <person name="Castelle C.J."/>
            <person name="Probst A.J."/>
            <person name="Thomas B.C."/>
            <person name="Singh A."/>
            <person name="Wilkins M.J."/>
            <person name="Karaoz U."/>
            <person name="Brodie E.L."/>
            <person name="Williams K.H."/>
            <person name="Hubbard S.S."/>
            <person name="Banfield J.F."/>
        </authorList>
    </citation>
    <scope>NUCLEOTIDE SEQUENCE [LARGE SCALE GENOMIC DNA]</scope>
</reference>
<dbReference type="GO" id="GO:0140098">
    <property type="term" value="F:catalytic activity, acting on RNA"/>
    <property type="evidence" value="ECO:0007669"/>
    <property type="project" value="UniProtKB-ARBA"/>
</dbReference>
<dbReference type="InterPro" id="IPR020103">
    <property type="entry name" value="PsdUridine_synth_cat_dom_sf"/>
</dbReference>
<dbReference type="GO" id="GO:0003723">
    <property type="term" value="F:RNA binding"/>
    <property type="evidence" value="ECO:0007669"/>
    <property type="project" value="InterPro"/>
</dbReference>
<organism evidence="2 3">
    <name type="scientific">Candidatus Ryanbacteria bacterium RIFCSPLOWO2_01_FULL_48_26</name>
    <dbReference type="NCBI Taxonomy" id="1802126"/>
    <lineage>
        <taxon>Bacteria</taxon>
        <taxon>Candidatus Ryaniibacteriota</taxon>
    </lineage>
</organism>
<dbReference type="PANTHER" id="PTHR21600">
    <property type="entry name" value="MITOCHONDRIAL RNA PSEUDOURIDINE SYNTHASE"/>
    <property type="match status" value="1"/>
</dbReference>
<dbReference type="Proteomes" id="UP000179106">
    <property type="component" value="Unassembled WGS sequence"/>
</dbReference>
<proteinExistence type="predicted"/>
<dbReference type="GO" id="GO:0000455">
    <property type="term" value="P:enzyme-directed rRNA pseudouridine synthesis"/>
    <property type="evidence" value="ECO:0007669"/>
    <property type="project" value="TreeGrafter"/>
</dbReference>
<evidence type="ECO:0000259" key="1">
    <source>
        <dbReference type="Pfam" id="PF00849"/>
    </source>
</evidence>
<dbReference type="SUPFAM" id="SSF55120">
    <property type="entry name" value="Pseudouridine synthase"/>
    <property type="match status" value="1"/>
</dbReference>
<dbReference type="PANTHER" id="PTHR21600:SF86">
    <property type="entry name" value="PSEUDOURIDINE SYNTHASE RSUA_RLUA-LIKE DOMAIN-CONTAINING PROTEIN"/>
    <property type="match status" value="1"/>
</dbReference>